<evidence type="ECO:0000313" key="2">
    <source>
        <dbReference type="EMBL" id="CAG8794394.1"/>
    </source>
</evidence>
<keyword evidence="3" id="KW-1185">Reference proteome</keyword>
<comment type="caution">
    <text evidence="2">The sequence shown here is derived from an EMBL/GenBank/DDBJ whole genome shotgun (WGS) entry which is preliminary data.</text>
</comment>
<proteinExistence type="predicted"/>
<dbReference type="GO" id="GO:0003729">
    <property type="term" value="F:mRNA binding"/>
    <property type="evidence" value="ECO:0007669"/>
    <property type="project" value="InterPro"/>
</dbReference>
<dbReference type="PANTHER" id="PTHR12097">
    <property type="entry name" value="SPLICING FACTOR 3B, SUBUNIT 1-RELATED"/>
    <property type="match status" value="1"/>
</dbReference>
<name>A0A9N9P919_9GLOM</name>
<feature type="compositionally biased region" description="Basic and acidic residues" evidence="1">
    <location>
        <begin position="88"/>
        <end position="98"/>
    </location>
</feature>
<reference evidence="2" key="1">
    <citation type="submission" date="2021-06" db="EMBL/GenBank/DDBJ databases">
        <authorList>
            <person name="Kallberg Y."/>
            <person name="Tangrot J."/>
            <person name="Rosling A."/>
        </authorList>
    </citation>
    <scope>NUCLEOTIDE SEQUENCE</scope>
    <source>
        <strain evidence="2">FL966</strain>
    </source>
</reference>
<feature type="compositionally biased region" description="Polar residues" evidence="1">
    <location>
        <begin position="99"/>
        <end position="109"/>
    </location>
</feature>
<accession>A0A9N9P919</accession>
<dbReference type="GO" id="GO:0000245">
    <property type="term" value="P:spliceosomal complex assembly"/>
    <property type="evidence" value="ECO:0007669"/>
    <property type="project" value="InterPro"/>
</dbReference>
<dbReference type="EMBL" id="CAJVQA010028339">
    <property type="protein sequence ID" value="CAG8794394.1"/>
    <property type="molecule type" value="Genomic_DNA"/>
</dbReference>
<dbReference type="AlphaFoldDB" id="A0A9N9P919"/>
<gene>
    <name evidence="2" type="ORF">CPELLU_LOCUS17237</name>
</gene>
<sequence length="109" mass="12438">MSYFLILPDASNRPLTDNELSFNRVQNFGPTPGYGPIRTPACKLMATPMSMGGMLEEDRNQTYDLPTEIQSVDNLPFFKQEDIQYFDKKRNPAHEKDGTSQITDKAQDF</sequence>
<dbReference type="OrthoDB" id="438939at2759"/>
<evidence type="ECO:0000313" key="3">
    <source>
        <dbReference type="Proteomes" id="UP000789759"/>
    </source>
</evidence>
<dbReference type="Proteomes" id="UP000789759">
    <property type="component" value="Unassembled WGS sequence"/>
</dbReference>
<evidence type="ECO:0000256" key="1">
    <source>
        <dbReference type="SAM" id="MobiDB-lite"/>
    </source>
</evidence>
<feature type="non-terminal residue" evidence="2">
    <location>
        <position position="109"/>
    </location>
</feature>
<feature type="region of interest" description="Disordered" evidence="1">
    <location>
        <begin position="88"/>
        <end position="109"/>
    </location>
</feature>
<organism evidence="2 3">
    <name type="scientific">Cetraspora pellucida</name>
    <dbReference type="NCBI Taxonomy" id="1433469"/>
    <lineage>
        <taxon>Eukaryota</taxon>
        <taxon>Fungi</taxon>
        <taxon>Fungi incertae sedis</taxon>
        <taxon>Mucoromycota</taxon>
        <taxon>Glomeromycotina</taxon>
        <taxon>Glomeromycetes</taxon>
        <taxon>Diversisporales</taxon>
        <taxon>Gigasporaceae</taxon>
        <taxon>Cetraspora</taxon>
    </lineage>
</organism>
<protein>
    <submittedName>
        <fullName evidence="2">3153_t:CDS:1</fullName>
    </submittedName>
</protein>
<dbReference type="InterPro" id="IPR038737">
    <property type="entry name" value="SF3b_su1-like"/>
</dbReference>